<dbReference type="EMBL" id="JAFCIX010000356">
    <property type="protein sequence ID" value="KAH6593381.1"/>
    <property type="molecule type" value="Genomic_DNA"/>
</dbReference>
<sequence>MDNTKAEMQKTGLSSEKKLELEKKYNEAEAAFADFTVRCREQSQLYVDAMSASDDASARERLLEDNQELLAKYNTEHGVQMGTSLNSFYNLPILKEQYDEILKDIENSPDENARIEALGSKVIDRLVVVQLKKTGVQRQVLQSLAGVAKSILEEGGFM</sequence>
<evidence type="ECO:0000313" key="1">
    <source>
        <dbReference type="EMBL" id="KAH6593381.1"/>
    </source>
</evidence>
<gene>
    <name evidence="1" type="ORF">BASA50_007333</name>
</gene>
<organism evidence="1 2">
    <name type="scientific">Batrachochytrium salamandrivorans</name>
    <dbReference type="NCBI Taxonomy" id="1357716"/>
    <lineage>
        <taxon>Eukaryota</taxon>
        <taxon>Fungi</taxon>
        <taxon>Fungi incertae sedis</taxon>
        <taxon>Chytridiomycota</taxon>
        <taxon>Chytridiomycota incertae sedis</taxon>
        <taxon>Chytridiomycetes</taxon>
        <taxon>Rhizophydiales</taxon>
        <taxon>Rhizophydiales incertae sedis</taxon>
        <taxon>Batrachochytrium</taxon>
    </lineage>
</organism>
<name>A0ABQ8F750_9FUNG</name>
<dbReference type="Proteomes" id="UP001648503">
    <property type="component" value="Unassembled WGS sequence"/>
</dbReference>
<reference evidence="1 2" key="1">
    <citation type="submission" date="2021-02" db="EMBL/GenBank/DDBJ databases">
        <title>Variation within the Batrachochytrium salamandrivorans European outbreak.</title>
        <authorList>
            <person name="Kelly M."/>
            <person name="Pasmans F."/>
            <person name="Shea T.P."/>
            <person name="Munoz J.F."/>
            <person name="Carranza S."/>
            <person name="Cuomo C.A."/>
            <person name="Martel A."/>
        </authorList>
    </citation>
    <scope>NUCLEOTIDE SEQUENCE [LARGE SCALE GENOMIC DNA]</scope>
    <source>
        <strain evidence="1 2">AMFP18/2</strain>
    </source>
</reference>
<evidence type="ECO:0000313" key="2">
    <source>
        <dbReference type="Proteomes" id="UP001648503"/>
    </source>
</evidence>
<proteinExistence type="predicted"/>
<comment type="caution">
    <text evidence="1">The sequence shown here is derived from an EMBL/GenBank/DDBJ whole genome shotgun (WGS) entry which is preliminary data.</text>
</comment>
<accession>A0ABQ8F750</accession>
<keyword evidence="2" id="KW-1185">Reference proteome</keyword>
<protein>
    <submittedName>
        <fullName evidence="1">Uncharacterized protein</fullName>
    </submittedName>
</protein>